<dbReference type="Pfam" id="PF04675">
    <property type="entry name" value="DNA_ligase_A_N"/>
    <property type="match status" value="1"/>
</dbReference>
<dbReference type="Gene3D" id="1.10.3260.10">
    <property type="entry name" value="DNA ligase, ATP-dependent, N-terminal domain"/>
    <property type="match status" value="1"/>
</dbReference>
<keyword evidence="4" id="KW-0067">ATP-binding</keyword>
<feature type="compositionally biased region" description="Low complexity" evidence="6">
    <location>
        <begin position="788"/>
        <end position="799"/>
    </location>
</feature>
<dbReference type="PANTHER" id="PTHR45997">
    <property type="entry name" value="DNA LIGASE 4"/>
    <property type="match status" value="1"/>
</dbReference>
<dbReference type="InterPro" id="IPR012308">
    <property type="entry name" value="DNA_ligase_ATP-dep_N"/>
</dbReference>
<organism evidence="9 10">
    <name type="scientific">Penicillium steckii</name>
    <dbReference type="NCBI Taxonomy" id="303698"/>
    <lineage>
        <taxon>Eukaryota</taxon>
        <taxon>Fungi</taxon>
        <taxon>Dikarya</taxon>
        <taxon>Ascomycota</taxon>
        <taxon>Pezizomycotina</taxon>
        <taxon>Eurotiomycetes</taxon>
        <taxon>Eurotiomycetidae</taxon>
        <taxon>Eurotiales</taxon>
        <taxon>Aspergillaceae</taxon>
        <taxon>Penicillium</taxon>
    </lineage>
</organism>
<evidence type="ECO:0000259" key="8">
    <source>
        <dbReference type="PROSITE" id="PS50160"/>
    </source>
</evidence>
<evidence type="ECO:0000313" key="9">
    <source>
        <dbReference type="EMBL" id="OQE23745.1"/>
    </source>
</evidence>
<feature type="compositionally biased region" description="Polar residues" evidence="6">
    <location>
        <begin position="708"/>
        <end position="718"/>
    </location>
</feature>
<dbReference type="InterPro" id="IPR012340">
    <property type="entry name" value="NA-bd_OB-fold"/>
</dbReference>
<keyword evidence="5" id="KW-0539">Nucleus</keyword>
<feature type="signal peptide" evidence="7">
    <location>
        <begin position="1"/>
        <end position="20"/>
    </location>
</feature>
<comment type="caution">
    <text evidence="9">The sequence shown here is derived from an EMBL/GenBank/DDBJ whole genome shotgun (WGS) entry which is preliminary data.</text>
</comment>
<dbReference type="STRING" id="303698.A0A1V6TBI7"/>
<evidence type="ECO:0000256" key="4">
    <source>
        <dbReference type="ARBA" id="ARBA00022840"/>
    </source>
</evidence>
<comment type="similarity">
    <text evidence="1">Belongs to the ATP-dependent DNA ligase family.</text>
</comment>
<sequence length="1076" mass="121955">MGWSCLKCIIKSSWFSLFSSHVIFRQLAMGFKFTFLCELLSDLEKNRIAKATQEADRLDYVIIRQWFKRHDHHVNHNDTDRLALLSCMFPEKRVDRVFWLQATSLSRVIGRCLGLGSSRSAELGRWRESGGPDLGQCVEDVMRQTETEVGPGREVTTEEIDIALGMIASRCRFSGPQVRRQHTTVDVEKTLYPLYRRLKSRDAKWLTRMILKSYAPVIIPPKDALERFHFLLPRLLQFQDTFEGALQMLDSEPMKHFPSHPNPKLATGLCATALEHLQPRTGIKIGRPDYFKARSIKHCYNMARGRRMSVERKYDGEYCQIHIDLTNNSTPIQIFSKSGKESTDDRSGIFPSLEKALRMGSEHSKFSRRCILEGELVVWSDKRAGIADFHKLRKFLTRSGTMIGIDSDSPPQPYEHLMMIFFDILVLDDDICLRKPHRERRMILKDVVETIDGRAALSEQDIIDFGHLDSQHRLEISFAKAIAQRWEGYVLKASDEPYFPMHTAGMNASFGRWIKLKKDYITGLGDTVDLSLVGAYYDAKDAVAMPSLRGLKWTHFLVGCLLNKEAVLNHGETPHFRMIDALHRHSMHRSLLKALNQQGQISASDPDECHPFRIQHGRNDLPEACVIFKKPFVVEVYGSGFEKPSGVRYYTLRFPRIRKIFPDRTFEDTPSFQELQLLAEYARSVPREDLSNEVEQWRKRLKIGSGANQYINSRPSNLSSTSSSEADSETDATSQESRATSHDDDEAHASESRPHCIDTQNSDKSSCIHGEEGLPETPVICIDTTDLSSSPASPTSNSNILTENENLSRRKPPSQGRHGKMGESGQNNAPCTEHGFQAKETAYLARPRAIGNRLAPSKQDNGSQESSKPFDDSESSNDLMGRLKSPLTTIPVYMSGSPSDEGPAPAPASSLSRLEEFIQALLSPESMISLGQSNPQAVLHKTVFGIVLVNPGEHPLGKEIQRTADALSKALRCERSYIYPRQCKIFFLDSVILEQDIQPEDIKFCLRDTWSDLSRLYYYACLQWNSRESACYKTVVRRTVRSSRSDEHLPPTLSVTFDEGEIQALGEYTSTELKIK</sequence>
<feature type="domain" description="ATP-dependent DNA ligase family profile" evidence="8">
    <location>
        <begin position="419"/>
        <end position="562"/>
    </location>
</feature>
<evidence type="ECO:0000256" key="7">
    <source>
        <dbReference type="SAM" id="SignalP"/>
    </source>
</evidence>
<dbReference type="PROSITE" id="PS50160">
    <property type="entry name" value="DNA_LIGASE_A3"/>
    <property type="match status" value="1"/>
</dbReference>
<dbReference type="GO" id="GO:0006310">
    <property type="term" value="P:DNA recombination"/>
    <property type="evidence" value="ECO:0007669"/>
    <property type="project" value="InterPro"/>
</dbReference>
<dbReference type="GO" id="GO:0006297">
    <property type="term" value="P:nucleotide-excision repair, DNA gap filling"/>
    <property type="evidence" value="ECO:0007669"/>
    <property type="project" value="TreeGrafter"/>
</dbReference>
<dbReference type="PANTHER" id="PTHR45997:SF2">
    <property type="entry name" value="ATP DEPENDENT DNA LIGASE DOMAIN PROTEIN (AFU_ORTHOLOGUE AFUA_5G02430)"/>
    <property type="match status" value="1"/>
</dbReference>
<feature type="compositionally biased region" description="Polar residues" evidence="6">
    <location>
        <begin position="858"/>
        <end position="867"/>
    </location>
</feature>
<dbReference type="GO" id="GO:0032807">
    <property type="term" value="C:DNA ligase IV complex"/>
    <property type="evidence" value="ECO:0007669"/>
    <property type="project" value="TreeGrafter"/>
</dbReference>
<proteinExistence type="inferred from homology"/>
<evidence type="ECO:0000313" key="10">
    <source>
        <dbReference type="Proteomes" id="UP000191285"/>
    </source>
</evidence>
<evidence type="ECO:0000256" key="5">
    <source>
        <dbReference type="ARBA" id="ARBA00023242"/>
    </source>
</evidence>
<gene>
    <name evidence="9" type="ORF">PENSTE_c008G03444</name>
</gene>
<dbReference type="OrthoDB" id="2160351at2759"/>
<dbReference type="Proteomes" id="UP000191285">
    <property type="component" value="Unassembled WGS sequence"/>
</dbReference>
<dbReference type="GO" id="GO:0006303">
    <property type="term" value="P:double-strand break repair via nonhomologous end joining"/>
    <property type="evidence" value="ECO:0007669"/>
    <property type="project" value="TreeGrafter"/>
</dbReference>
<keyword evidence="7" id="KW-0732">Signal</keyword>
<evidence type="ECO:0000256" key="3">
    <source>
        <dbReference type="ARBA" id="ARBA00022741"/>
    </source>
</evidence>
<keyword evidence="2" id="KW-0436">Ligase</keyword>
<dbReference type="Gene3D" id="3.30.470.30">
    <property type="entry name" value="DNA ligase/mRNA capping enzyme"/>
    <property type="match status" value="1"/>
</dbReference>
<dbReference type="GO" id="GO:0003677">
    <property type="term" value="F:DNA binding"/>
    <property type="evidence" value="ECO:0007669"/>
    <property type="project" value="InterPro"/>
</dbReference>
<keyword evidence="3" id="KW-0547">Nucleotide-binding</keyword>
<dbReference type="Pfam" id="PF01068">
    <property type="entry name" value="DNA_ligase_A_M"/>
    <property type="match status" value="1"/>
</dbReference>
<feature type="region of interest" description="Disordered" evidence="6">
    <location>
        <begin position="784"/>
        <end position="832"/>
    </location>
</feature>
<evidence type="ECO:0000256" key="1">
    <source>
        <dbReference type="ARBA" id="ARBA00007572"/>
    </source>
</evidence>
<dbReference type="AlphaFoldDB" id="A0A1V6TBI7"/>
<dbReference type="EMBL" id="MLKD01000008">
    <property type="protein sequence ID" value="OQE23745.1"/>
    <property type="molecule type" value="Genomic_DNA"/>
</dbReference>
<reference evidence="10" key="1">
    <citation type="journal article" date="2017" name="Nat. Microbiol.">
        <title>Global analysis of biosynthetic gene clusters reveals vast potential of secondary metabolite production in Penicillium species.</title>
        <authorList>
            <person name="Nielsen J.C."/>
            <person name="Grijseels S."/>
            <person name="Prigent S."/>
            <person name="Ji B."/>
            <person name="Dainat J."/>
            <person name="Nielsen K.F."/>
            <person name="Frisvad J.C."/>
            <person name="Workman M."/>
            <person name="Nielsen J."/>
        </authorList>
    </citation>
    <scope>NUCLEOTIDE SEQUENCE [LARGE SCALE GENOMIC DNA]</scope>
    <source>
        <strain evidence="10">IBT 24891</strain>
    </source>
</reference>
<evidence type="ECO:0000256" key="2">
    <source>
        <dbReference type="ARBA" id="ARBA00022598"/>
    </source>
</evidence>
<dbReference type="Gene3D" id="2.40.50.140">
    <property type="entry name" value="Nucleic acid-binding proteins"/>
    <property type="match status" value="1"/>
</dbReference>
<feature type="chain" id="PRO_5012596366" description="ATP-dependent DNA ligase family profile domain-containing protein" evidence="7">
    <location>
        <begin position="21"/>
        <end position="1076"/>
    </location>
</feature>
<keyword evidence="10" id="KW-1185">Reference proteome</keyword>
<dbReference type="SUPFAM" id="SSF56091">
    <property type="entry name" value="DNA ligase/mRNA capping enzyme, catalytic domain"/>
    <property type="match status" value="1"/>
</dbReference>
<dbReference type="GO" id="GO:0003910">
    <property type="term" value="F:DNA ligase (ATP) activity"/>
    <property type="evidence" value="ECO:0007669"/>
    <property type="project" value="InterPro"/>
</dbReference>
<protein>
    <recommendedName>
        <fullName evidence="8">ATP-dependent DNA ligase family profile domain-containing protein</fullName>
    </recommendedName>
</protein>
<accession>A0A1V6TBI7</accession>
<dbReference type="InterPro" id="IPR029710">
    <property type="entry name" value="LIG4"/>
</dbReference>
<feature type="region of interest" description="Disordered" evidence="6">
    <location>
        <begin position="853"/>
        <end position="909"/>
    </location>
</feature>
<feature type="compositionally biased region" description="Basic and acidic residues" evidence="6">
    <location>
        <begin position="739"/>
        <end position="756"/>
    </location>
</feature>
<dbReference type="InterPro" id="IPR036599">
    <property type="entry name" value="DNA_ligase_N_sf"/>
</dbReference>
<feature type="region of interest" description="Disordered" evidence="6">
    <location>
        <begin position="708"/>
        <end position="771"/>
    </location>
</feature>
<dbReference type="CDD" id="cd08039">
    <property type="entry name" value="Adenylation_DNA_ligase_Fungal"/>
    <property type="match status" value="1"/>
</dbReference>
<name>A0A1V6TBI7_9EURO</name>
<dbReference type="InterPro" id="IPR012310">
    <property type="entry name" value="DNA_ligase_ATP-dep_cent"/>
</dbReference>
<dbReference type="GO" id="GO:0005524">
    <property type="term" value="F:ATP binding"/>
    <property type="evidence" value="ECO:0007669"/>
    <property type="project" value="UniProtKB-KW"/>
</dbReference>
<evidence type="ECO:0000256" key="6">
    <source>
        <dbReference type="SAM" id="MobiDB-lite"/>
    </source>
</evidence>